<dbReference type="InterPro" id="IPR036393">
    <property type="entry name" value="AceGlu_kinase-like_sf"/>
</dbReference>
<reference evidence="17" key="1">
    <citation type="submission" date="2014-09" db="EMBL/GenBank/DDBJ databases">
        <authorList>
            <person name="Hjerde E."/>
        </authorList>
    </citation>
    <scope>NUCLEOTIDE SEQUENCE [LARGE SCALE GENOMIC DNA]</scope>
    <source>
        <strain evidence="17">06/09/139</strain>
    </source>
</reference>
<dbReference type="UniPathway" id="UPA00034">
    <property type="reaction ID" value="UER00015"/>
</dbReference>
<dbReference type="InterPro" id="IPR045865">
    <property type="entry name" value="ACT-like_dom_sf"/>
</dbReference>
<dbReference type="PIRSF" id="PIRSF000726">
    <property type="entry name" value="Asp_kin"/>
    <property type="match status" value="1"/>
</dbReference>
<dbReference type="NCBIfam" id="TIGR00657">
    <property type="entry name" value="asp_kinases"/>
    <property type="match status" value="1"/>
</dbReference>
<dbReference type="GO" id="GO:0005829">
    <property type="term" value="C:cytosol"/>
    <property type="evidence" value="ECO:0007669"/>
    <property type="project" value="TreeGrafter"/>
</dbReference>
<dbReference type="NCBIfam" id="NF005155">
    <property type="entry name" value="PRK06635.1-4"/>
    <property type="match status" value="1"/>
</dbReference>
<feature type="binding site" evidence="12">
    <location>
        <position position="184"/>
    </location>
    <ligand>
        <name>ATP</name>
        <dbReference type="ChEBI" id="CHEBI:30616"/>
    </ligand>
</feature>
<sequence>MALIVQKYGGTSVGSVERIQSVSERIISAQQQGHDVVVAVSAMAGETNRLMSLANQISEAPEPRELDMLLSAGEQVSIALLAMSLNQKGVKAISLTADQAGIYTNCTFNDATIEHIETDLITQWVDKGYVVIIAGFQGRDVHGNITTLGRGGSDTTAVALSAALNADECQIFTDVDGIYSSDPRYVSATQRLNEVSFSDMYILAKAGAKVLQEHSVAHAWDEAVTLRVLSSFEDGEGTLICAQPVKSKAVTGLALKQDLLLVESDNLLDSERVELVKRYRVLSERCDCFQIVVPKADFLQLKLAFNTKIRNIRSLSILTLVGDKVEGMAESACNQLMANNVDIYQHNIEPKSVSVIVNQADLELAAEILHKTFVITEQSQDNNLMIAVS</sequence>
<dbReference type="GO" id="GO:0009089">
    <property type="term" value="P:lysine biosynthetic process via diaminopimelate"/>
    <property type="evidence" value="ECO:0007669"/>
    <property type="project" value="UniProtKB-UniPathway"/>
</dbReference>
<dbReference type="UniPathway" id="UPA00050">
    <property type="reaction ID" value="UER00461"/>
</dbReference>
<dbReference type="PROSITE" id="PS00324">
    <property type="entry name" value="ASPARTOKINASE"/>
    <property type="match status" value="1"/>
</dbReference>
<evidence type="ECO:0000256" key="14">
    <source>
        <dbReference type="RuleBase" id="RU004249"/>
    </source>
</evidence>
<dbReference type="SUPFAM" id="SSF55021">
    <property type="entry name" value="ACT-like"/>
    <property type="match status" value="1"/>
</dbReference>
<organism evidence="16 17">
    <name type="scientific">Aliivibrio wodanis</name>
    <dbReference type="NCBI Taxonomy" id="80852"/>
    <lineage>
        <taxon>Bacteria</taxon>
        <taxon>Pseudomonadati</taxon>
        <taxon>Pseudomonadota</taxon>
        <taxon>Gammaproteobacteria</taxon>
        <taxon>Vibrionales</taxon>
        <taxon>Vibrionaceae</taxon>
        <taxon>Aliivibrio</taxon>
    </lineage>
</organism>
<keyword evidence="9 12" id="KW-0067">ATP-binding</keyword>
<evidence type="ECO:0000256" key="11">
    <source>
        <dbReference type="ARBA" id="ARBA00047872"/>
    </source>
</evidence>
<feature type="domain" description="Aspartate/glutamate/uridylate kinase" evidence="15">
    <location>
        <begin position="3"/>
        <end position="217"/>
    </location>
</feature>
<comment type="pathway">
    <text evidence="2 14">Amino-acid biosynthesis; L-methionine biosynthesis via de novo pathway; L-homoserine from L-aspartate: step 1/3.</text>
</comment>
<dbReference type="PANTHER" id="PTHR21499:SF3">
    <property type="entry name" value="ASPARTOKINASE"/>
    <property type="match status" value="1"/>
</dbReference>
<dbReference type="HOGENOM" id="CLU_009116_3_2_6"/>
<dbReference type="KEGG" id="awd:AWOD_I_0514"/>
<evidence type="ECO:0000313" key="16">
    <source>
        <dbReference type="EMBL" id="CED70608.1"/>
    </source>
</evidence>
<evidence type="ECO:0000256" key="9">
    <source>
        <dbReference type="ARBA" id="ARBA00022840"/>
    </source>
</evidence>
<evidence type="ECO:0000256" key="5">
    <source>
        <dbReference type="ARBA" id="ARBA00022605"/>
    </source>
</evidence>
<dbReference type="Gene3D" id="3.40.1160.10">
    <property type="entry name" value="Acetylglutamate kinase-like"/>
    <property type="match status" value="1"/>
</dbReference>
<evidence type="ECO:0000256" key="6">
    <source>
        <dbReference type="ARBA" id="ARBA00022679"/>
    </source>
</evidence>
<dbReference type="GO" id="GO:0009088">
    <property type="term" value="P:threonine biosynthetic process"/>
    <property type="evidence" value="ECO:0007669"/>
    <property type="project" value="UniProtKB-UniPathway"/>
</dbReference>
<comment type="similarity">
    <text evidence="4 13">Belongs to the aspartokinase family.</text>
</comment>
<dbReference type="InterPro" id="IPR018042">
    <property type="entry name" value="Aspartate_kinase_CS"/>
</dbReference>
<dbReference type="Proteomes" id="UP000032427">
    <property type="component" value="Chromosome 1"/>
</dbReference>
<comment type="pathway">
    <text evidence="3 14">Amino-acid biosynthesis; L-threonine biosynthesis; L-threonine from L-aspartate: step 1/5.</text>
</comment>
<dbReference type="InterPro" id="IPR041740">
    <property type="entry name" value="AKii-LysC-BS"/>
</dbReference>
<feature type="binding site" evidence="12">
    <location>
        <position position="179"/>
    </location>
    <ligand>
        <name>ATP</name>
        <dbReference type="ChEBI" id="CHEBI:30616"/>
    </ligand>
</feature>
<name>A0A090IMS9_9GAMM</name>
<evidence type="ECO:0000256" key="1">
    <source>
        <dbReference type="ARBA" id="ARBA00004766"/>
    </source>
</evidence>
<feature type="binding site" evidence="12">
    <location>
        <begin position="209"/>
        <end position="210"/>
    </location>
    <ligand>
        <name>ATP</name>
        <dbReference type="ChEBI" id="CHEBI:30616"/>
    </ligand>
</feature>
<dbReference type="GO" id="GO:0005524">
    <property type="term" value="F:ATP binding"/>
    <property type="evidence" value="ECO:0007669"/>
    <property type="project" value="UniProtKB-KW"/>
</dbReference>
<evidence type="ECO:0000259" key="15">
    <source>
        <dbReference type="Pfam" id="PF00696"/>
    </source>
</evidence>
<dbReference type="UniPathway" id="UPA00051">
    <property type="reaction ID" value="UER00462"/>
</dbReference>
<feature type="binding site" evidence="12">
    <location>
        <begin position="173"/>
        <end position="174"/>
    </location>
    <ligand>
        <name>ATP</name>
        <dbReference type="ChEBI" id="CHEBI:30616"/>
    </ligand>
</feature>
<dbReference type="Gene3D" id="3.30.70.260">
    <property type="match status" value="1"/>
</dbReference>
<feature type="binding site" evidence="12">
    <location>
        <begin position="7"/>
        <end position="10"/>
    </location>
    <ligand>
        <name>ATP</name>
        <dbReference type="ChEBI" id="CHEBI:30616"/>
    </ligand>
</feature>
<keyword evidence="5 14" id="KW-0028">Amino-acid biosynthesis</keyword>
<dbReference type="EMBL" id="LN554846">
    <property type="protein sequence ID" value="CED70608.1"/>
    <property type="molecule type" value="Genomic_DNA"/>
</dbReference>
<comment type="pathway">
    <text evidence="1 14">Amino-acid biosynthesis; L-lysine biosynthesis via DAP pathway; (S)-tetrahydrodipicolinate from L-aspartate: step 1/4.</text>
</comment>
<dbReference type="EC" id="2.7.2.4" evidence="13"/>
<dbReference type="SUPFAM" id="SSF53633">
    <property type="entry name" value="Carbamate kinase-like"/>
    <property type="match status" value="1"/>
</dbReference>
<evidence type="ECO:0000256" key="7">
    <source>
        <dbReference type="ARBA" id="ARBA00022741"/>
    </source>
</evidence>
<dbReference type="AlphaFoldDB" id="A0A090IMS9"/>
<dbReference type="GeneID" id="28540061"/>
<evidence type="ECO:0000256" key="12">
    <source>
        <dbReference type="PIRSR" id="PIRSR000726-1"/>
    </source>
</evidence>
<evidence type="ECO:0000256" key="13">
    <source>
        <dbReference type="RuleBase" id="RU003448"/>
    </source>
</evidence>
<dbReference type="PANTHER" id="PTHR21499">
    <property type="entry name" value="ASPARTATE KINASE"/>
    <property type="match status" value="1"/>
</dbReference>
<keyword evidence="10" id="KW-0457">Lysine biosynthesis</keyword>
<dbReference type="InterPro" id="IPR001048">
    <property type="entry name" value="Asp/Glu/Uridylate_kinase"/>
</dbReference>
<evidence type="ECO:0000313" key="17">
    <source>
        <dbReference type="Proteomes" id="UP000032427"/>
    </source>
</evidence>
<dbReference type="NCBIfam" id="NF006459">
    <property type="entry name" value="PRK08841.1"/>
    <property type="match status" value="1"/>
</dbReference>
<evidence type="ECO:0000256" key="8">
    <source>
        <dbReference type="ARBA" id="ARBA00022777"/>
    </source>
</evidence>
<evidence type="ECO:0000256" key="3">
    <source>
        <dbReference type="ARBA" id="ARBA00005139"/>
    </source>
</evidence>
<evidence type="ECO:0000256" key="10">
    <source>
        <dbReference type="ARBA" id="ARBA00023154"/>
    </source>
</evidence>
<proteinExistence type="inferred from homology"/>
<accession>A0A090IMS9</accession>
<evidence type="ECO:0000256" key="4">
    <source>
        <dbReference type="ARBA" id="ARBA00010122"/>
    </source>
</evidence>
<keyword evidence="8 13" id="KW-0418">Kinase</keyword>
<dbReference type="PATRIC" id="fig|80852.17.peg.522"/>
<dbReference type="Pfam" id="PF00696">
    <property type="entry name" value="AA_kinase"/>
    <property type="match status" value="1"/>
</dbReference>
<feature type="binding site" evidence="12">
    <location>
        <position position="74"/>
    </location>
    <ligand>
        <name>substrate</name>
    </ligand>
</feature>
<dbReference type="InterPro" id="IPR001341">
    <property type="entry name" value="Asp_kinase"/>
</dbReference>
<gene>
    <name evidence="16" type="primary">lysC</name>
    <name evidence="16" type="ORF">AWOD_I_0514</name>
</gene>
<feature type="binding site" evidence="12">
    <location>
        <position position="47"/>
    </location>
    <ligand>
        <name>substrate</name>
    </ligand>
</feature>
<keyword evidence="6 13" id="KW-0808">Transferase</keyword>
<protein>
    <recommendedName>
        <fullName evidence="13">Aspartokinase</fullName>
        <ecNumber evidence="13">2.7.2.4</ecNumber>
    </recommendedName>
</protein>
<dbReference type="GO" id="GO:0009090">
    <property type="term" value="P:homoserine biosynthetic process"/>
    <property type="evidence" value="ECO:0007669"/>
    <property type="project" value="TreeGrafter"/>
</dbReference>
<dbReference type="InterPro" id="IPR005260">
    <property type="entry name" value="Asp_kin_monofn"/>
</dbReference>
<dbReference type="OrthoDB" id="9799110at2"/>
<dbReference type="CDD" id="cd04261">
    <property type="entry name" value="AAK_AKii-LysC-BS"/>
    <property type="match status" value="1"/>
</dbReference>
<dbReference type="STRING" id="80852.AWOD_I_0514"/>
<comment type="catalytic activity">
    <reaction evidence="11 13">
        <text>L-aspartate + ATP = 4-phospho-L-aspartate + ADP</text>
        <dbReference type="Rhea" id="RHEA:23776"/>
        <dbReference type="ChEBI" id="CHEBI:29991"/>
        <dbReference type="ChEBI" id="CHEBI:30616"/>
        <dbReference type="ChEBI" id="CHEBI:57535"/>
        <dbReference type="ChEBI" id="CHEBI:456216"/>
        <dbReference type="EC" id="2.7.2.4"/>
    </reaction>
</comment>
<keyword evidence="7 12" id="KW-0547">Nucleotide-binding</keyword>
<dbReference type="GO" id="GO:0004072">
    <property type="term" value="F:aspartate kinase activity"/>
    <property type="evidence" value="ECO:0007669"/>
    <property type="project" value="UniProtKB-EC"/>
</dbReference>
<evidence type="ECO:0000256" key="2">
    <source>
        <dbReference type="ARBA" id="ARBA00004986"/>
    </source>
</evidence>
<dbReference type="FunFam" id="3.40.1160.10:FF:000002">
    <property type="entry name" value="Aspartokinase"/>
    <property type="match status" value="1"/>
</dbReference>
<keyword evidence="17" id="KW-1185">Reference proteome</keyword>